<feature type="binding site" evidence="4">
    <location>
        <position position="290"/>
    </location>
    <ligand>
        <name>Mn(2+)</name>
        <dbReference type="ChEBI" id="CHEBI:29035"/>
        <label>2</label>
    </ligand>
</feature>
<dbReference type="GO" id="GO:0030145">
    <property type="term" value="F:manganese ion binding"/>
    <property type="evidence" value="ECO:0007669"/>
    <property type="project" value="UniProtKB-UniRule"/>
</dbReference>
<dbReference type="RefSeq" id="WP_103116015.1">
    <property type="nucleotide sequence ID" value="NZ_PPFX01000029.1"/>
</dbReference>
<dbReference type="GO" id="GO:0000287">
    <property type="term" value="F:magnesium ion binding"/>
    <property type="evidence" value="ECO:0007669"/>
    <property type="project" value="UniProtKB-UniRule"/>
</dbReference>
<organism evidence="7 8">
    <name type="scientific">Geothermobacter hydrogeniphilus</name>
    <dbReference type="NCBI Taxonomy" id="1969733"/>
    <lineage>
        <taxon>Bacteria</taxon>
        <taxon>Pseudomonadati</taxon>
        <taxon>Thermodesulfobacteriota</taxon>
        <taxon>Desulfuromonadia</taxon>
        <taxon>Desulfuromonadales</taxon>
        <taxon>Geothermobacteraceae</taxon>
        <taxon>Geothermobacter</taxon>
    </lineage>
</organism>
<feature type="binding site" evidence="4">
    <location>
        <position position="285"/>
    </location>
    <ligand>
        <name>Mn(2+)</name>
        <dbReference type="ChEBI" id="CHEBI:29035"/>
        <label>2</label>
    </ligand>
</feature>
<dbReference type="HAMAP" id="MF_00740">
    <property type="entry name" value="Phosphopentomut"/>
    <property type="match status" value="1"/>
</dbReference>
<evidence type="ECO:0000313" key="7">
    <source>
        <dbReference type="EMBL" id="PNU19501.1"/>
    </source>
</evidence>
<dbReference type="Gene3D" id="3.40.720.10">
    <property type="entry name" value="Alkaline Phosphatase, subunit A"/>
    <property type="match status" value="1"/>
</dbReference>
<evidence type="ECO:0000256" key="5">
    <source>
        <dbReference type="NCBIfam" id="TIGR01696"/>
    </source>
</evidence>
<dbReference type="Gene3D" id="3.30.70.1250">
    <property type="entry name" value="Phosphopentomutase"/>
    <property type="match status" value="1"/>
</dbReference>
<dbReference type="OrthoDB" id="9769930at2"/>
<evidence type="ECO:0000256" key="3">
    <source>
        <dbReference type="ARBA" id="ARBA00023211"/>
    </source>
</evidence>
<dbReference type="InterPro" id="IPR010045">
    <property type="entry name" value="DeoB"/>
</dbReference>
<comment type="catalytic activity">
    <reaction evidence="4">
        <text>2-deoxy-alpha-D-ribose 1-phosphate = 2-deoxy-D-ribose 5-phosphate</text>
        <dbReference type="Rhea" id="RHEA:27658"/>
        <dbReference type="ChEBI" id="CHEBI:57259"/>
        <dbReference type="ChEBI" id="CHEBI:62877"/>
        <dbReference type="EC" id="5.4.2.7"/>
    </reaction>
</comment>
<dbReference type="GO" id="GO:0009117">
    <property type="term" value="P:nucleotide metabolic process"/>
    <property type="evidence" value="ECO:0007669"/>
    <property type="project" value="UniProtKB-UniRule"/>
</dbReference>
<dbReference type="Proteomes" id="UP000236340">
    <property type="component" value="Unassembled WGS sequence"/>
</dbReference>
<feature type="binding site" evidence="4">
    <location>
        <position position="14"/>
    </location>
    <ligand>
        <name>Mn(2+)</name>
        <dbReference type="ChEBI" id="CHEBI:29035"/>
        <label>1</label>
    </ligand>
</feature>
<reference evidence="7 8" key="1">
    <citation type="journal article" date="2018" name="Genome Announc.">
        <title>Genome Sequence of Geothermobacter sp. HR-1 Iron Reducer from the Loihi Seamount.</title>
        <authorList>
            <person name="Smith H."/>
            <person name="Abuyen K."/>
            <person name="Tremblay J."/>
            <person name="Savalia P."/>
            <person name="Perez-Rodriguez I."/>
            <person name="Emerson D."/>
            <person name="Tully B."/>
            <person name="Amend J."/>
        </authorList>
    </citation>
    <scope>NUCLEOTIDE SEQUENCE [LARGE SCALE GENOMIC DNA]</scope>
    <source>
        <strain evidence="7 8">HR-1</strain>
    </source>
</reference>
<keyword evidence="4" id="KW-0963">Cytoplasm</keyword>
<dbReference type="GO" id="GO:0008973">
    <property type="term" value="F:phosphopentomutase activity"/>
    <property type="evidence" value="ECO:0007669"/>
    <property type="project" value="UniProtKB-UniRule"/>
</dbReference>
<feature type="binding site" evidence="4">
    <location>
        <position position="338"/>
    </location>
    <ligand>
        <name>Mn(2+)</name>
        <dbReference type="ChEBI" id="CHEBI:29035"/>
        <label>2</label>
    </ligand>
</feature>
<dbReference type="PIRSF" id="PIRSF001491">
    <property type="entry name" value="Ppentomutase"/>
    <property type="match status" value="1"/>
</dbReference>
<feature type="binding site" evidence="4">
    <location>
        <position position="326"/>
    </location>
    <ligand>
        <name>Mn(2+)</name>
        <dbReference type="ChEBI" id="CHEBI:29035"/>
        <label>1</label>
    </ligand>
</feature>
<accession>A0A2K2H8B8</accession>
<keyword evidence="2 4" id="KW-0479">Metal-binding</keyword>
<comment type="similarity">
    <text evidence="1 4">Belongs to the phosphopentomutase family.</text>
</comment>
<evidence type="ECO:0000259" key="6">
    <source>
        <dbReference type="Pfam" id="PF01676"/>
    </source>
</evidence>
<gene>
    <name evidence="4" type="primary">deoB</name>
    <name evidence="7" type="ORF">C2E25_12225</name>
</gene>
<comment type="catalytic activity">
    <reaction evidence="4">
        <text>alpha-D-ribose 1-phosphate = D-ribose 5-phosphate</text>
        <dbReference type="Rhea" id="RHEA:18793"/>
        <dbReference type="ChEBI" id="CHEBI:57720"/>
        <dbReference type="ChEBI" id="CHEBI:78346"/>
        <dbReference type="EC" id="5.4.2.7"/>
    </reaction>
</comment>
<comment type="subcellular location">
    <subcellularLocation>
        <location evidence="4">Cytoplasm</location>
    </subcellularLocation>
</comment>
<name>A0A2K2H8B8_9BACT</name>
<dbReference type="AlphaFoldDB" id="A0A2K2H8B8"/>
<dbReference type="InterPro" id="IPR017850">
    <property type="entry name" value="Alkaline_phosphatase_core_sf"/>
</dbReference>
<keyword evidence="3 4" id="KW-0464">Manganese</keyword>
<dbReference type="InterPro" id="IPR024052">
    <property type="entry name" value="Phosphopentomutase_DeoB_cap_sf"/>
</dbReference>
<protein>
    <recommendedName>
        <fullName evidence="4 5">Phosphopentomutase</fullName>
        <ecNumber evidence="4 5">5.4.2.7</ecNumber>
    </recommendedName>
    <alternativeName>
        <fullName evidence="4">Phosphodeoxyribomutase</fullName>
    </alternativeName>
</protein>
<dbReference type="NCBIfam" id="TIGR01696">
    <property type="entry name" value="deoB"/>
    <property type="match status" value="1"/>
</dbReference>
<comment type="cofactor">
    <cofactor evidence="4">
        <name>Mn(2+)</name>
        <dbReference type="ChEBI" id="CHEBI:29035"/>
    </cofactor>
    <text evidence="4">Binds 2 manganese ions.</text>
</comment>
<feature type="binding site" evidence="4">
    <location>
        <position position="327"/>
    </location>
    <ligand>
        <name>Mn(2+)</name>
        <dbReference type="ChEBI" id="CHEBI:29035"/>
        <label>1</label>
    </ligand>
</feature>
<evidence type="ECO:0000256" key="2">
    <source>
        <dbReference type="ARBA" id="ARBA00022723"/>
    </source>
</evidence>
<dbReference type="InterPro" id="IPR006124">
    <property type="entry name" value="Metalloenzyme"/>
</dbReference>
<dbReference type="NCBIfam" id="NF003766">
    <property type="entry name" value="PRK05362.1"/>
    <property type="match status" value="1"/>
</dbReference>
<feature type="domain" description="Metalloenzyme" evidence="6">
    <location>
        <begin position="7"/>
        <end position="376"/>
    </location>
</feature>
<dbReference type="PANTHER" id="PTHR21110:SF0">
    <property type="entry name" value="PHOSPHOPENTOMUTASE"/>
    <property type="match status" value="1"/>
</dbReference>
<evidence type="ECO:0000313" key="8">
    <source>
        <dbReference type="Proteomes" id="UP000236340"/>
    </source>
</evidence>
<comment type="pathway">
    <text evidence="4">Carbohydrate degradation; 2-deoxy-D-ribose 1-phosphate degradation; D-glyceraldehyde 3-phosphate and acetaldehyde from 2-deoxy-alpha-D-ribose 1-phosphate: step 1/2.</text>
</comment>
<proteinExistence type="inferred from homology"/>
<dbReference type="PANTHER" id="PTHR21110">
    <property type="entry name" value="PHOSPHOPENTOMUTASE"/>
    <property type="match status" value="1"/>
</dbReference>
<dbReference type="UniPathway" id="UPA00087">
    <property type="reaction ID" value="UER00173"/>
</dbReference>
<dbReference type="GO" id="GO:0006018">
    <property type="term" value="P:2-deoxyribose 1-phosphate catabolic process"/>
    <property type="evidence" value="ECO:0007669"/>
    <property type="project" value="UniProtKB-UniRule"/>
</dbReference>
<dbReference type="SUPFAM" id="SSF143856">
    <property type="entry name" value="DeoB insert domain-like"/>
    <property type="match status" value="1"/>
</dbReference>
<dbReference type="Pfam" id="PF01676">
    <property type="entry name" value="Metalloenzyme"/>
    <property type="match status" value="1"/>
</dbReference>
<evidence type="ECO:0000256" key="4">
    <source>
        <dbReference type="HAMAP-Rule" id="MF_00740"/>
    </source>
</evidence>
<comment type="caution">
    <text evidence="7">The sequence shown here is derived from an EMBL/GenBank/DDBJ whole genome shotgun (WGS) entry which is preliminary data.</text>
</comment>
<dbReference type="EMBL" id="PPFX01000029">
    <property type="protein sequence ID" value="PNU19501.1"/>
    <property type="molecule type" value="Genomic_DNA"/>
</dbReference>
<sequence length="394" mass="41981">MSPPFRRVLIVVLDGVGVGALPDADAYGDAGANTLLHVLQRSPSLRLPNFERFGLGRLLPGAGLVSGEGLAACGRMAEKAAGKDSTAGHWELMGVTLEQPLPTYPQGFPEEIISAFTAATGLAVLGNRAASGTDIIRELGEEHLRSGLPIIYTSSDSVFQIAAHEEVIPVEKLYDLCRKARELLNPYRVGRVIARPFTGRGADGFRRTAGRHDFSLPPIAPTLLDRLQQAGVPVIGIGKIGDLFAGRGLDESLTTTSNADGMAATLECLERVDNGLMIVNLVDFDMLWGHRLDVSGFADGLAAVDAWLPQLTARLRSDDLLLITADHGCDPTTPGTDHSREYVPLLAWFPDLRPDIDLGTRAGFADVAATVGESLGCTCPAGRSFLPELRAGRN</sequence>
<dbReference type="CDD" id="cd16009">
    <property type="entry name" value="PPM"/>
    <property type="match status" value="1"/>
</dbReference>
<dbReference type="SUPFAM" id="SSF53649">
    <property type="entry name" value="Alkaline phosphatase-like"/>
    <property type="match status" value="1"/>
</dbReference>
<keyword evidence="4" id="KW-0413">Isomerase</keyword>
<comment type="function">
    <text evidence="4">Isomerase that catalyzes the conversion of deoxy-ribose 1-phosphate (dRib-1-P) and ribose 1-phosphate (Rib-1-P) to deoxy-ribose 5-phosphate (dRib-5-P) and ribose 5-phosphate (Rib-5-P), respectively.</text>
</comment>
<dbReference type="EC" id="5.4.2.7" evidence="4 5"/>
<dbReference type="GO" id="GO:0006015">
    <property type="term" value="P:5-phosphoribose 1-diphosphate biosynthetic process"/>
    <property type="evidence" value="ECO:0007669"/>
    <property type="project" value="UniProtKB-UniPathway"/>
</dbReference>
<evidence type="ECO:0000256" key="1">
    <source>
        <dbReference type="ARBA" id="ARBA00010373"/>
    </source>
</evidence>
<dbReference type="GO" id="GO:0043094">
    <property type="term" value="P:metabolic compound salvage"/>
    <property type="evidence" value="ECO:0007669"/>
    <property type="project" value="UniProtKB-UniRule"/>
</dbReference>
<dbReference type="GO" id="GO:0005829">
    <property type="term" value="C:cytosol"/>
    <property type="evidence" value="ECO:0007669"/>
    <property type="project" value="TreeGrafter"/>
</dbReference>